<reference evidence="2 3" key="1">
    <citation type="journal article" date="2018" name="Nat. Ecol. Evol.">
        <title>Pezizomycetes genomes reveal the molecular basis of ectomycorrhizal truffle lifestyle.</title>
        <authorList>
            <person name="Murat C."/>
            <person name="Payen T."/>
            <person name="Noel B."/>
            <person name="Kuo A."/>
            <person name="Morin E."/>
            <person name="Chen J."/>
            <person name="Kohler A."/>
            <person name="Krizsan K."/>
            <person name="Balestrini R."/>
            <person name="Da Silva C."/>
            <person name="Montanini B."/>
            <person name="Hainaut M."/>
            <person name="Levati E."/>
            <person name="Barry K.W."/>
            <person name="Belfiori B."/>
            <person name="Cichocki N."/>
            <person name="Clum A."/>
            <person name="Dockter R.B."/>
            <person name="Fauchery L."/>
            <person name="Guy J."/>
            <person name="Iotti M."/>
            <person name="Le Tacon F."/>
            <person name="Lindquist E.A."/>
            <person name="Lipzen A."/>
            <person name="Malagnac F."/>
            <person name="Mello A."/>
            <person name="Molinier V."/>
            <person name="Miyauchi S."/>
            <person name="Poulain J."/>
            <person name="Riccioni C."/>
            <person name="Rubini A."/>
            <person name="Sitrit Y."/>
            <person name="Splivallo R."/>
            <person name="Traeger S."/>
            <person name="Wang M."/>
            <person name="Zifcakova L."/>
            <person name="Wipf D."/>
            <person name="Zambonelli A."/>
            <person name="Paolocci F."/>
            <person name="Nowrousian M."/>
            <person name="Ottonello S."/>
            <person name="Baldrian P."/>
            <person name="Spatafora J.W."/>
            <person name="Henrissat B."/>
            <person name="Nagy L.G."/>
            <person name="Aury J.M."/>
            <person name="Wincker P."/>
            <person name="Grigoriev I.V."/>
            <person name="Bonfante P."/>
            <person name="Martin F.M."/>
        </authorList>
    </citation>
    <scope>NUCLEOTIDE SEQUENCE [LARGE SCALE GENOMIC DNA]</scope>
    <source>
        <strain evidence="2 3">CCBAS932</strain>
    </source>
</reference>
<accession>A0A3N4KDV9</accession>
<dbReference type="InterPro" id="IPR023214">
    <property type="entry name" value="HAD_sf"/>
</dbReference>
<dbReference type="OrthoDB" id="10014216at2759"/>
<dbReference type="InParanoid" id="A0A3N4KDV9"/>
<gene>
    <name evidence="2" type="ORF">P167DRAFT_560847</name>
</gene>
<dbReference type="EMBL" id="ML119177">
    <property type="protein sequence ID" value="RPB07668.1"/>
    <property type="molecule type" value="Genomic_DNA"/>
</dbReference>
<dbReference type="PANTHER" id="PTHR28181">
    <property type="entry name" value="UPF0655 PROTEIN YCR015C"/>
    <property type="match status" value="1"/>
</dbReference>
<dbReference type="PANTHER" id="PTHR28181:SF2">
    <property type="entry name" value="PHOSPHORIC MONOESTER HYDROLASE"/>
    <property type="match status" value="1"/>
</dbReference>
<dbReference type="InterPro" id="IPR006384">
    <property type="entry name" value="HAD_hydro_PyrdxlP_Pase-like"/>
</dbReference>
<dbReference type="FunCoup" id="A0A3N4KDV9">
    <property type="interactions" value="34"/>
</dbReference>
<evidence type="ECO:0000313" key="2">
    <source>
        <dbReference type="EMBL" id="RPB07668.1"/>
    </source>
</evidence>
<dbReference type="SUPFAM" id="SSF56784">
    <property type="entry name" value="HAD-like"/>
    <property type="match status" value="1"/>
</dbReference>
<dbReference type="Pfam" id="PF12710">
    <property type="entry name" value="HAD"/>
    <property type="match status" value="1"/>
</dbReference>
<evidence type="ECO:0000313" key="3">
    <source>
        <dbReference type="Proteomes" id="UP000277580"/>
    </source>
</evidence>
<protein>
    <submittedName>
        <fullName evidence="2">Uncharacterized protein</fullName>
    </submittedName>
</protein>
<organism evidence="2 3">
    <name type="scientific">Morchella conica CCBAS932</name>
    <dbReference type="NCBI Taxonomy" id="1392247"/>
    <lineage>
        <taxon>Eukaryota</taxon>
        <taxon>Fungi</taxon>
        <taxon>Dikarya</taxon>
        <taxon>Ascomycota</taxon>
        <taxon>Pezizomycotina</taxon>
        <taxon>Pezizomycetes</taxon>
        <taxon>Pezizales</taxon>
        <taxon>Morchellaceae</taxon>
        <taxon>Morchella</taxon>
    </lineage>
</organism>
<dbReference type="Gene3D" id="3.40.50.1000">
    <property type="entry name" value="HAD superfamily/HAD-like"/>
    <property type="match status" value="1"/>
</dbReference>
<dbReference type="STRING" id="1392247.A0A3N4KDV9"/>
<proteinExistence type="predicted"/>
<keyword evidence="3" id="KW-1185">Reference proteome</keyword>
<evidence type="ECO:0000256" key="1">
    <source>
        <dbReference type="ARBA" id="ARBA00022801"/>
    </source>
</evidence>
<dbReference type="AlphaFoldDB" id="A0A3N4KDV9"/>
<dbReference type="InterPro" id="IPR036412">
    <property type="entry name" value="HAD-like_sf"/>
</dbReference>
<dbReference type="Proteomes" id="UP000277580">
    <property type="component" value="Unassembled WGS sequence"/>
</dbReference>
<sequence>MAPKHKAIVFSDFDGTITLKDSNDYLTDNVGYGHEKRRAGNIEILEHRVTFRDAFREMLESVSANKPNFPECIELLRANIKLDPGFSTFYAWCLSQDIPVIVLSSGMEPIIRALLTDLVGPTADKIPIISNQVKIHEDGKGWEIVYHDDSDFGHDKSLAIKPYKDLPDEDRPVMFYCGDGVSDLSAARETDLLFAKVGHDLITYCEREKVPFTVFHDFKDIHETVQEIIEGKATVKEVAERPQKEKDFGKKKEVLN</sequence>
<keyword evidence="1" id="KW-0378">Hydrolase</keyword>
<dbReference type="NCBIfam" id="TIGR01488">
    <property type="entry name" value="HAD-SF-IB"/>
    <property type="match status" value="1"/>
</dbReference>
<dbReference type="GO" id="GO:0016791">
    <property type="term" value="F:phosphatase activity"/>
    <property type="evidence" value="ECO:0007669"/>
    <property type="project" value="InterPro"/>
</dbReference>
<dbReference type="InterPro" id="IPR050849">
    <property type="entry name" value="HAD-like_hydrolase_phosphatase"/>
</dbReference>
<dbReference type="NCBIfam" id="TIGR01489">
    <property type="entry name" value="DKMTPPase-SF"/>
    <property type="match status" value="1"/>
</dbReference>
<dbReference type="Gene3D" id="3.90.1470.20">
    <property type="match status" value="1"/>
</dbReference>
<name>A0A3N4KDV9_9PEZI</name>